<accession>A0A6G8PVX4</accession>
<dbReference type="RefSeq" id="WP_166396029.1">
    <property type="nucleotide sequence ID" value="NZ_CP045121.1"/>
</dbReference>
<dbReference type="Proteomes" id="UP000502706">
    <property type="component" value="Chromosome"/>
</dbReference>
<dbReference type="Pfam" id="PF06114">
    <property type="entry name" value="Peptidase_M78"/>
    <property type="match status" value="1"/>
</dbReference>
<dbReference type="InterPro" id="IPR010359">
    <property type="entry name" value="IrrE_HExxH"/>
</dbReference>
<evidence type="ECO:0000259" key="3">
    <source>
        <dbReference type="Pfam" id="PF08401"/>
    </source>
</evidence>
<reference evidence="4 5" key="1">
    <citation type="submission" date="2019-10" db="EMBL/GenBank/DDBJ databases">
        <title>Rubrobacter sp nov SCSIO 52915 isolated from a deep-sea sediment in the South China Sea.</title>
        <authorList>
            <person name="Chen R.W."/>
        </authorList>
    </citation>
    <scope>NUCLEOTIDE SEQUENCE [LARGE SCALE GENOMIC DNA]</scope>
    <source>
        <strain evidence="4 5">SCSIO 52915</strain>
    </source>
</reference>
<sequence length="292" mass="32684">MKDYGTEAMEGSERRDRKVREAVELLDAGVEKVLDGDEFKRYLAFSARFYRYSASNCLLILIQRPNATRVAGYRRWQELGRQVRRGEEGLKILAPIFRTVEDEEGGDKRRVLTSFKVVKVFDVSQTDSVPGAGPMPEKPRPKPLSGDSEAARALGRSLLAFSESEGVPVTEDDAELDRLSPGARGVYLLRERRILLRSTLPADGRAKTLAHELAHHLLHRDAEATEADRPALEAEAEGTAYAVLSYFGIDASEYSFTYVARWAERKEVVRAALSNVQRTVRTVIEAVEWGIS</sequence>
<protein>
    <submittedName>
        <fullName evidence="4">ImmA/IrrE family metallo-endopeptidase</fullName>
    </submittedName>
</protein>
<name>A0A6G8PVX4_9ACTN</name>
<gene>
    <name evidence="4" type="ORF">GBA65_07275</name>
</gene>
<dbReference type="AlphaFoldDB" id="A0A6G8PVX4"/>
<evidence type="ECO:0000313" key="4">
    <source>
        <dbReference type="EMBL" id="QIN78354.1"/>
    </source>
</evidence>
<dbReference type="EMBL" id="CP045121">
    <property type="protein sequence ID" value="QIN78354.1"/>
    <property type="molecule type" value="Genomic_DNA"/>
</dbReference>
<evidence type="ECO:0000256" key="1">
    <source>
        <dbReference type="SAM" id="MobiDB-lite"/>
    </source>
</evidence>
<evidence type="ECO:0000259" key="2">
    <source>
        <dbReference type="Pfam" id="PF06114"/>
    </source>
</evidence>
<feature type="region of interest" description="Disordered" evidence="1">
    <location>
        <begin position="128"/>
        <end position="149"/>
    </location>
</feature>
<dbReference type="InterPro" id="IPR013610">
    <property type="entry name" value="ArdC_N"/>
</dbReference>
<proteinExistence type="predicted"/>
<feature type="domain" description="IrrE N-terminal-like" evidence="2">
    <location>
        <begin position="191"/>
        <end position="268"/>
    </location>
</feature>
<organism evidence="4 5">
    <name type="scientific">Rubrobacter marinus</name>
    <dbReference type="NCBI Taxonomy" id="2653852"/>
    <lineage>
        <taxon>Bacteria</taxon>
        <taxon>Bacillati</taxon>
        <taxon>Actinomycetota</taxon>
        <taxon>Rubrobacteria</taxon>
        <taxon>Rubrobacterales</taxon>
        <taxon>Rubrobacteraceae</taxon>
        <taxon>Rubrobacter</taxon>
    </lineage>
</organism>
<evidence type="ECO:0000313" key="5">
    <source>
        <dbReference type="Proteomes" id="UP000502706"/>
    </source>
</evidence>
<dbReference type="KEGG" id="rmar:GBA65_07275"/>
<dbReference type="Gene3D" id="1.10.10.2910">
    <property type="match status" value="1"/>
</dbReference>
<dbReference type="GO" id="GO:0003697">
    <property type="term" value="F:single-stranded DNA binding"/>
    <property type="evidence" value="ECO:0007669"/>
    <property type="project" value="InterPro"/>
</dbReference>
<dbReference type="Pfam" id="PF08401">
    <property type="entry name" value="ArdcN"/>
    <property type="match status" value="1"/>
</dbReference>
<feature type="domain" description="N-terminal" evidence="3">
    <location>
        <begin position="42"/>
        <end position="121"/>
    </location>
</feature>
<keyword evidence="5" id="KW-1185">Reference proteome</keyword>